<evidence type="ECO:0000256" key="2">
    <source>
        <dbReference type="ARBA" id="ARBA00009865"/>
    </source>
</evidence>
<evidence type="ECO:0000256" key="5">
    <source>
        <dbReference type="RuleBase" id="RU361187"/>
    </source>
</evidence>
<evidence type="ECO:0000256" key="6">
    <source>
        <dbReference type="SAM" id="SignalP"/>
    </source>
</evidence>
<proteinExistence type="inferred from homology"/>
<keyword evidence="3 5" id="KW-0378">Hydrolase</keyword>
<comment type="similarity">
    <text evidence="2 5">Belongs to the glycosyl hydrolase 43 family.</text>
</comment>
<reference evidence="8" key="1">
    <citation type="journal article" date="2019" name="Int. J. Syst. Evol. Microbiol.">
        <title>The Global Catalogue of Microorganisms (GCM) 10K type strain sequencing project: providing services to taxonomists for standard genome sequencing and annotation.</title>
        <authorList>
            <consortium name="The Broad Institute Genomics Platform"/>
            <consortium name="The Broad Institute Genome Sequencing Center for Infectious Disease"/>
            <person name="Wu L."/>
            <person name="Ma J."/>
        </authorList>
    </citation>
    <scope>NUCLEOTIDE SEQUENCE [LARGE SCALE GENOMIC DNA]</scope>
    <source>
        <strain evidence="8">YIM 94188</strain>
    </source>
</reference>
<evidence type="ECO:0000256" key="3">
    <source>
        <dbReference type="ARBA" id="ARBA00022801"/>
    </source>
</evidence>
<dbReference type="SUPFAM" id="SSF75005">
    <property type="entry name" value="Arabinanase/levansucrase/invertase"/>
    <property type="match status" value="1"/>
</dbReference>
<evidence type="ECO:0000256" key="1">
    <source>
        <dbReference type="ARBA" id="ARBA00004834"/>
    </source>
</evidence>
<evidence type="ECO:0000313" key="8">
    <source>
        <dbReference type="Proteomes" id="UP001596072"/>
    </source>
</evidence>
<dbReference type="Gene3D" id="2.115.10.20">
    <property type="entry name" value="Glycosyl hydrolase domain, family 43"/>
    <property type="match status" value="1"/>
</dbReference>
<evidence type="ECO:0000313" key="7">
    <source>
        <dbReference type="EMBL" id="MFC5729533.1"/>
    </source>
</evidence>
<name>A0ABW0ZHN2_9ACTN</name>
<comment type="pathway">
    <text evidence="1">Glycan metabolism; L-arabinan degradation.</text>
</comment>
<keyword evidence="4 5" id="KW-0326">Glycosidase</keyword>
<dbReference type="RefSeq" id="WP_136433957.1">
    <property type="nucleotide sequence ID" value="NZ_JBHSNS010000004.1"/>
</dbReference>
<dbReference type="PANTHER" id="PTHR43301">
    <property type="entry name" value="ARABINAN ENDO-1,5-ALPHA-L-ARABINOSIDASE"/>
    <property type="match status" value="1"/>
</dbReference>
<sequence>MSRAAICRALPVFVLAGLLALPTSGTVGTAGSGAARPRPLVWSASVGDPSIVKVGDRRIVVATGPEVSRAYKDPGKGWRWTGPVLARRPTWARTTGEIWAADLARIGDRWVMYYSVPVRGLGPHGRCIGTAVARRALDSFRPVGTRPLVCPARAKVPRAADPVLVPGLPRRGAIDPSVYIERGRPYLLYKTDGVPSSIRLLPLSASGRNLRRGTNPAQPSTELVRSTGVIENPVLLRRAGDYYLFTSQGDFARCSYRQTWRRSTSLTAWGDAAGGLLLSRARTGGLCGPAGGDILVEGTTTTIYFHGWVRTGTTTPPGGGFWAWEGRARAIRALYAARLRFPGKIPTVVRYLG</sequence>
<organism evidence="7 8">
    <name type="scientific">Nocardioides vastitatis</name>
    <dbReference type="NCBI Taxonomy" id="2568655"/>
    <lineage>
        <taxon>Bacteria</taxon>
        <taxon>Bacillati</taxon>
        <taxon>Actinomycetota</taxon>
        <taxon>Actinomycetes</taxon>
        <taxon>Propionibacteriales</taxon>
        <taxon>Nocardioidaceae</taxon>
        <taxon>Nocardioides</taxon>
    </lineage>
</organism>
<feature type="signal peptide" evidence="6">
    <location>
        <begin position="1"/>
        <end position="29"/>
    </location>
</feature>
<dbReference type="PANTHER" id="PTHR43301:SF3">
    <property type="entry name" value="ARABINAN ENDO-1,5-ALPHA-L-ARABINOSIDASE A-RELATED"/>
    <property type="match status" value="1"/>
</dbReference>
<evidence type="ECO:0000256" key="4">
    <source>
        <dbReference type="ARBA" id="ARBA00023295"/>
    </source>
</evidence>
<dbReference type="InterPro" id="IPR023296">
    <property type="entry name" value="Glyco_hydro_beta-prop_sf"/>
</dbReference>
<protein>
    <submittedName>
        <fullName evidence="7">Family 43 glycosylhydrolase</fullName>
    </submittedName>
</protein>
<dbReference type="InterPro" id="IPR006710">
    <property type="entry name" value="Glyco_hydro_43"/>
</dbReference>
<feature type="chain" id="PRO_5046203302" evidence="6">
    <location>
        <begin position="30"/>
        <end position="353"/>
    </location>
</feature>
<dbReference type="Proteomes" id="UP001596072">
    <property type="component" value="Unassembled WGS sequence"/>
</dbReference>
<gene>
    <name evidence="7" type="ORF">ACFPQB_11450</name>
</gene>
<dbReference type="InterPro" id="IPR050727">
    <property type="entry name" value="GH43_arabinanases"/>
</dbReference>
<keyword evidence="8" id="KW-1185">Reference proteome</keyword>
<dbReference type="Pfam" id="PF04616">
    <property type="entry name" value="Glyco_hydro_43"/>
    <property type="match status" value="1"/>
</dbReference>
<dbReference type="EMBL" id="JBHSNS010000004">
    <property type="protein sequence ID" value="MFC5729533.1"/>
    <property type="molecule type" value="Genomic_DNA"/>
</dbReference>
<keyword evidence="6" id="KW-0732">Signal</keyword>
<accession>A0ABW0ZHN2</accession>
<comment type="caution">
    <text evidence="7">The sequence shown here is derived from an EMBL/GenBank/DDBJ whole genome shotgun (WGS) entry which is preliminary data.</text>
</comment>